<reference evidence="3" key="1">
    <citation type="submission" date="2021-12" db="EMBL/GenBank/DDBJ databases">
        <title>Curvularia clavata genome.</title>
        <authorList>
            <person name="Cao Y."/>
        </authorList>
    </citation>
    <scope>NUCLEOTIDE SEQUENCE</scope>
    <source>
        <strain evidence="3">Yc1106</strain>
    </source>
</reference>
<proteinExistence type="predicted"/>
<dbReference type="OrthoDB" id="74764at2759"/>
<feature type="region of interest" description="Disordered" evidence="1">
    <location>
        <begin position="410"/>
        <end position="453"/>
    </location>
</feature>
<accession>A0A9Q9DPV5</accession>
<dbReference type="PANTHER" id="PTHR43662:SF6">
    <property type="entry name" value="DUF1996 DOMAIN-CONTAINING PROTEIN"/>
    <property type="match status" value="1"/>
</dbReference>
<dbReference type="AlphaFoldDB" id="A0A9Q9DPV5"/>
<organism evidence="3 4">
    <name type="scientific">Curvularia clavata</name>
    <dbReference type="NCBI Taxonomy" id="95742"/>
    <lineage>
        <taxon>Eukaryota</taxon>
        <taxon>Fungi</taxon>
        <taxon>Dikarya</taxon>
        <taxon>Ascomycota</taxon>
        <taxon>Pezizomycotina</taxon>
        <taxon>Dothideomycetes</taxon>
        <taxon>Pleosporomycetidae</taxon>
        <taxon>Pleosporales</taxon>
        <taxon>Pleosporineae</taxon>
        <taxon>Pleosporaceae</taxon>
        <taxon>Curvularia</taxon>
    </lineage>
</organism>
<feature type="compositionally biased region" description="Basic and acidic residues" evidence="1">
    <location>
        <begin position="418"/>
        <end position="429"/>
    </location>
</feature>
<evidence type="ECO:0000313" key="4">
    <source>
        <dbReference type="Proteomes" id="UP001056012"/>
    </source>
</evidence>
<feature type="compositionally biased region" description="Acidic residues" evidence="1">
    <location>
        <begin position="482"/>
        <end position="491"/>
    </location>
</feature>
<name>A0A9Q9DPV5_CURCL</name>
<protein>
    <recommendedName>
        <fullName evidence="2">DUF1996 domain-containing protein</fullName>
    </recommendedName>
</protein>
<sequence>MLRFGCAQSVIDRIDPLVNPGQAPSPHMHQVVGGDAFNVTMQSTDISKLASCTTCGYSEDLSNYWTANVYFKARNGTYKRVPQIPNRDLFNDKYTGKTTGGFVVYYVSGGKGDVTAFKPGFRMLVGDATNRVSKNRKSQTCFRCYNAPNFGGDNAAPCQDAKLDTEGFPTTPCPGGIRSNILYPTCWDGVNLDSPDHKSHVAYPVNGPAPFTGTSTGGACPSTHPVRIPQVMLEIVWDTSKFNNKADWPADGSQPFVLSTGDHTGYGQHGDYVFGWKDNSLQKAMDDAKGCMGANCGSLKTQQPADGNKCVVPNRVQEERDGWMASLPGMDGTTHPTGRYDLVTCILIKLAYYLCTNGKANMIDGNTAAGLLRDLQKLDEAGRDRILNLLPPENVKEILKASLRELRRTATDSTISQDQRHGAVHRETTRATGVKHGTETALEQNSSSEKRGRTITILRYRKRLRAEEKHRPNQAAIGNEIIEIESDEENDSTEKLSRDDKMSILPNEHIRRRSSRHASGVSGPTESRDLRPKTLPIFVYDGLGASVTIGCLPVHVRNELKRRFDNIWSADQRTIDQYAAYTRNPEKHRGQFRCIRNMLERDSRAEGKVSIRDVGPYKSADKKCVDAGYPCARFSWAEDEEPPFIICIVPLPSEKRKGKSWDELGYWILPEADATKITTAC</sequence>
<dbReference type="PANTHER" id="PTHR43662">
    <property type="match status" value="1"/>
</dbReference>
<evidence type="ECO:0000259" key="2">
    <source>
        <dbReference type="Pfam" id="PF09362"/>
    </source>
</evidence>
<dbReference type="Proteomes" id="UP001056012">
    <property type="component" value="Chromosome 1"/>
</dbReference>
<feature type="domain" description="DUF1996" evidence="2">
    <location>
        <begin position="15"/>
        <end position="276"/>
    </location>
</feature>
<feature type="compositionally biased region" description="Basic and acidic residues" evidence="1">
    <location>
        <begin position="492"/>
        <end position="502"/>
    </location>
</feature>
<evidence type="ECO:0000313" key="3">
    <source>
        <dbReference type="EMBL" id="USP74034.1"/>
    </source>
</evidence>
<dbReference type="VEuPathDB" id="FungiDB:yc1106_01308"/>
<dbReference type="Pfam" id="PF09362">
    <property type="entry name" value="DUF1996"/>
    <property type="match status" value="1"/>
</dbReference>
<gene>
    <name evidence="3" type="ORF">yc1106_01308</name>
</gene>
<dbReference type="EMBL" id="CP089274">
    <property type="protein sequence ID" value="USP74034.1"/>
    <property type="molecule type" value="Genomic_DNA"/>
</dbReference>
<dbReference type="InterPro" id="IPR018535">
    <property type="entry name" value="DUF1996"/>
</dbReference>
<evidence type="ECO:0000256" key="1">
    <source>
        <dbReference type="SAM" id="MobiDB-lite"/>
    </source>
</evidence>
<feature type="region of interest" description="Disordered" evidence="1">
    <location>
        <begin position="477"/>
        <end position="529"/>
    </location>
</feature>
<keyword evidence="4" id="KW-1185">Reference proteome</keyword>